<gene>
    <name evidence="1" type="ORF">ACFFTL_00950</name>
</gene>
<dbReference type="InterPro" id="IPR011989">
    <property type="entry name" value="ARM-like"/>
</dbReference>
<evidence type="ECO:0008006" key="3">
    <source>
        <dbReference type="Google" id="ProtNLM"/>
    </source>
</evidence>
<reference evidence="1 2" key="1">
    <citation type="submission" date="2024-09" db="EMBL/GenBank/DDBJ databases">
        <authorList>
            <person name="Sun Q."/>
            <person name="Mori K."/>
        </authorList>
    </citation>
    <scope>NUCLEOTIDE SEQUENCE [LARGE SCALE GENOMIC DNA]</scope>
    <source>
        <strain evidence="1 2">JCM 3331</strain>
    </source>
</reference>
<dbReference type="RefSeq" id="WP_345515328.1">
    <property type="nucleotide sequence ID" value="NZ_BAAAXD010000030.1"/>
</dbReference>
<dbReference type="Proteomes" id="UP001589710">
    <property type="component" value="Unassembled WGS sequence"/>
</dbReference>
<dbReference type="EMBL" id="JBHMCG010000006">
    <property type="protein sequence ID" value="MFB9570938.1"/>
    <property type="molecule type" value="Genomic_DNA"/>
</dbReference>
<sequence>MTDCRNSRVELLQQAGRQLALDDPESTADLVERFSRDTHEEVRHRAATDPRLSPVSAVRLLNDPRRSVRHAAATHPRLPARTLIRLLRDTATADSAAQNPALPVAVMHCMLDSAAAGSASPRGL</sequence>
<evidence type="ECO:0000313" key="2">
    <source>
        <dbReference type="Proteomes" id="UP001589710"/>
    </source>
</evidence>
<accession>A0ABV5QZC5</accession>
<name>A0ABV5QZC5_9ACTN</name>
<keyword evidence="2" id="KW-1185">Reference proteome</keyword>
<organism evidence="1 2">
    <name type="scientific">Streptomyces yanii</name>
    <dbReference type="NCBI Taxonomy" id="78510"/>
    <lineage>
        <taxon>Bacteria</taxon>
        <taxon>Bacillati</taxon>
        <taxon>Actinomycetota</taxon>
        <taxon>Actinomycetes</taxon>
        <taxon>Kitasatosporales</taxon>
        <taxon>Streptomycetaceae</taxon>
        <taxon>Streptomyces</taxon>
    </lineage>
</organism>
<dbReference type="Gene3D" id="1.25.10.10">
    <property type="entry name" value="Leucine-rich Repeat Variant"/>
    <property type="match status" value="1"/>
</dbReference>
<comment type="caution">
    <text evidence="1">The sequence shown here is derived from an EMBL/GenBank/DDBJ whole genome shotgun (WGS) entry which is preliminary data.</text>
</comment>
<proteinExistence type="predicted"/>
<protein>
    <recommendedName>
        <fullName evidence="3">Leucine rich repeat variant</fullName>
    </recommendedName>
</protein>
<evidence type="ECO:0000313" key="1">
    <source>
        <dbReference type="EMBL" id="MFB9570938.1"/>
    </source>
</evidence>